<comment type="caution">
    <text evidence="1">The sequence shown here is derived from an EMBL/GenBank/DDBJ whole genome shotgun (WGS) entry which is preliminary data.</text>
</comment>
<evidence type="ECO:0000313" key="2">
    <source>
        <dbReference type="Proteomes" id="UP000486351"/>
    </source>
</evidence>
<accession>A0A6G0Q0S9</accession>
<gene>
    <name evidence="1" type="ORF">PF008_g32112</name>
</gene>
<reference evidence="1 2" key="1">
    <citation type="submission" date="2018-09" db="EMBL/GenBank/DDBJ databases">
        <title>Genomic investigation of the strawberry pathogen Phytophthora fragariae indicates pathogenicity is determined by transcriptional variation in three key races.</title>
        <authorList>
            <person name="Adams T.M."/>
            <person name="Armitage A.D."/>
            <person name="Sobczyk M.K."/>
            <person name="Bates H.J."/>
            <person name="Dunwell J.M."/>
            <person name="Nellist C.F."/>
            <person name="Harrison R.J."/>
        </authorList>
    </citation>
    <scope>NUCLEOTIDE SEQUENCE [LARGE SCALE GENOMIC DNA]</scope>
    <source>
        <strain evidence="1 2">NOV-77</strain>
    </source>
</reference>
<name>A0A6G0Q0S9_9STRA</name>
<sequence>MSRAPSRSCSATTRTRVTLGERVVTLLRSSGHKLPNPITFSFGGVRACLDRREGGLGGREAHAKVVTLSACVVTLTLCSKQPR</sequence>
<dbReference type="EMBL" id="QXFY01008283">
    <property type="protein sequence ID" value="KAE9264471.1"/>
    <property type="molecule type" value="Genomic_DNA"/>
</dbReference>
<proteinExistence type="predicted"/>
<dbReference type="AlphaFoldDB" id="A0A6G0Q0S9"/>
<evidence type="ECO:0000313" key="1">
    <source>
        <dbReference type="EMBL" id="KAE9264471.1"/>
    </source>
</evidence>
<protein>
    <submittedName>
        <fullName evidence="1">Uncharacterized protein</fullName>
    </submittedName>
</protein>
<organism evidence="1 2">
    <name type="scientific">Phytophthora fragariae</name>
    <dbReference type="NCBI Taxonomy" id="53985"/>
    <lineage>
        <taxon>Eukaryota</taxon>
        <taxon>Sar</taxon>
        <taxon>Stramenopiles</taxon>
        <taxon>Oomycota</taxon>
        <taxon>Peronosporomycetes</taxon>
        <taxon>Peronosporales</taxon>
        <taxon>Peronosporaceae</taxon>
        <taxon>Phytophthora</taxon>
    </lineage>
</organism>
<dbReference type="Proteomes" id="UP000486351">
    <property type="component" value="Unassembled WGS sequence"/>
</dbReference>